<dbReference type="SUPFAM" id="SSF54980">
    <property type="entry name" value="EF-G C-terminal domain-like"/>
    <property type="match status" value="2"/>
</dbReference>
<sequence>MPSLTLGVVAHVDAGKTSLTERLLFETGASSTLGSVDAGTTRTDSMDLERRRGITIRAAVTGFALGDLTVTVVDTPGHPDFIAEVERSIGVLDAAILVVSAVEGVQSQTVQIWRALARAGIPALIFVNKTDRAGADTAAVVAQIHEHLTEAAVPVTRVEHEGTAHAAVHPLDPTGDEVVEALAVRDDRILRRWAENRPVPARLVDQVLWRDAVAVPVLAGSALTGAGLDPLLAAIARLPRAGADAGGPVAATTFAIDRDAGGQRRTWVRVWKGNVVRRCRLSLAGREPQLVTGLWVSTAEGLRPTHEIRAGQVGAVVGLSRSRIGDDVGSGSPRPAQHFPPATVRALVEPVEAAQRTRAFQALQELADEDPLIALELSEADQEAAVSLYGEVQQEVIAAVLEERFGVRVRFSGQSVLCIERVIGTGNATETIGVAGNPYLAGLGLRVEPLPENSGILFSPGIERGRLPTAFIAATEEGVRQSLRAGRSGWAVTDCRITMTASAYCPRQSRMHEKFNKSVSTVAGDFRHLAPSVVHQALARAGTGVCHPVDRFELEVPEAALPAVLTTLGRLGARVGDARPTGRSVVLHGSMPSGRVPGLSRALPGLSSGHGILTTEFSCYARSHDDPAPVRPRRGPDPADRLTWFRAHPR</sequence>
<keyword evidence="2" id="KW-0648">Protein biosynthesis</keyword>
<dbReference type="SUPFAM" id="SSF52540">
    <property type="entry name" value="P-loop containing nucleoside triphosphate hydrolases"/>
    <property type="match status" value="1"/>
</dbReference>
<evidence type="ECO:0000256" key="1">
    <source>
        <dbReference type="ARBA" id="ARBA00022741"/>
    </source>
</evidence>
<reference evidence="6 7" key="1">
    <citation type="submission" date="2021-05" db="EMBL/GenBank/DDBJ databases">
        <title>Kineosporia and Streptomyces sp. nov. two new marine actinobacteria isolated from Coral.</title>
        <authorList>
            <person name="Buangrab K."/>
            <person name="Sutthacheep M."/>
            <person name="Yeemin T."/>
            <person name="Harunari E."/>
            <person name="Igarashi Y."/>
            <person name="Kanchanasin P."/>
            <person name="Tanasupawat S."/>
            <person name="Phongsopitanun W."/>
        </authorList>
    </citation>
    <scope>NUCLEOTIDE SEQUENCE [LARGE SCALE GENOMIC DNA]</scope>
    <source>
        <strain evidence="6 7">J2-2</strain>
    </source>
</reference>
<dbReference type="Proteomes" id="UP001197247">
    <property type="component" value="Unassembled WGS sequence"/>
</dbReference>
<dbReference type="SUPFAM" id="SSF54211">
    <property type="entry name" value="Ribosomal protein S5 domain 2-like"/>
    <property type="match status" value="1"/>
</dbReference>
<dbReference type="InterPro" id="IPR027417">
    <property type="entry name" value="P-loop_NTPase"/>
</dbReference>
<dbReference type="InterPro" id="IPR005225">
    <property type="entry name" value="Small_GTP-bd"/>
</dbReference>
<evidence type="ECO:0000256" key="3">
    <source>
        <dbReference type="ARBA" id="ARBA00023134"/>
    </source>
</evidence>
<dbReference type="Gene3D" id="3.40.50.300">
    <property type="entry name" value="P-loop containing nucleotide triphosphate hydrolases"/>
    <property type="match status" value="1"/>
</dbReference>
<gene>
    <name evidence="6" type="ORF">KIH74_11235</name>
</gene>
<dbReference type="Gene3D" id="2.40.30.10">
    <property type="entry name" value="Translation factors"/>
    <property type="match status" value="1"/>
</dbReference>
<keyword evidence="3" id="KW-0342">GTP-binding</keyword>
<dbReference type="PRINTS" id="PR00315">
    <property type="entry name" value="ELONGATNFCT"/>
</dbReference>
<dbReference type="EMBL" id="JAHBAY010000004">
    <property type="protein sequence ID" value="MBT0769497.1"/>
    <property type="molecule type" value="Genomic_DNA"/>
</dbReference>
<dbReference type="SUPFAM" id="SSF50447">
    <property type="entry name" value="Translation proteins"/>
    <property type="match status" value="1"/>
</dbReference>
<dbReference type="InterPro" id="IPR031157">
    <property type="entry name" value="G_TR_CS"/>
</dbReference>
<dbReference type="InterPro" id="IPR020568">
    <property type="entry name" value="Ribosomal_Su5_D2-typ_SF"/>
</dbReference>
<dbReference type="PANTHER" id="PTHR43261:SF1">
    <property type="entry name" value="RIBOSOME-RELEASING FACTOR 2, MITOCHONDRIAL"/>
    <property type="match status" value="1"/>
</dbReference>
<feature type="region of interest" description="Disordered" evidence="4">
    <location>
        <begin position="623"/>
        <end position="650"/>
    </location>
</feature>
<evidence type="ECO:0000259" key="5">
    <source>
        <dbReference type="PROSITE" id="PS51722"/>
    </source>
</evidence>
<dbReference type="InterPro" id="IPR005517">
    <property type="entry name" value="Transl_elong_EFG/EF2_IV"/>
</dbReference>
<dbReference type="NCBIfam" id="TIGR00231">
    <property type="entry name" value="small_GTP"/>
    <property type="match status" value="1"/>
</dbReference>
<dbReference type="InterPro" id="IPR014721">
    <property type="entry name" value="Ribsml_uS5_D2-typ_fold_subgr"/>
</dbReference>
<comment type="caution">
    <text evidence="6">The sequence shown here is derived from an EMBL/GenBank/DDBJ whole genome shotgun (WGS) entry which is preliminary data.</text>
</comment>
<dbReference type="Pfam" id="PF14492">
    <property type="entry name" value="EFG_III"/>
    <property type="match status" value="1"/>
</dbReference>
<feature type="compositionally biased region" description="Basic and acidic residues" evidence="4">
    <location>
        <begin position="623"/>
        <end position="640"/>
    </location>
</feature>
<evidence type="ECO:0000313" key="7">
    <source>
        <dbReference type="Proteomes" id="UP001197247"/>
    </source>
</evidence>
<protein>
    <submittedName>
        <fullName evidence="6">TetM/TetW/TetO/TetS family tetracycline resistance ribosomal protection protein</fullName>
    </submittedName>
</protein>
<name>A0ABS5TEI4_9ACTN</name>
<dbReference type="Gene3D" id="3.30.70.870">
    <property type="entry name" value="Elongation Factor G (Translational Gtpase), domain 3"/>
    <property type="match status" value="1"/>
</dbReference>
<keyword evidence="7" id="KW-1185">Reference proteome</keyword>
<dbReference type="InterPro" id="IPR000640">
    <property type="entry name" value="EFG_V-like"/>
</dbReference>
<dbReference type="InterPro" id="IPR000795">
    <property type="entry name" value="T_Tr_GTP-bd_dom"/>
</dbReference>
<dbReference type="InterPro" id="IPR009000">
    <property type="entry name" value="Transl_B-barrel_sf"/>
</dbReference>
<dbReference type="Pfam" id="PF03764">
    <property type="entry name" value="EFG_IV"/>
    <property type="match status" value="1"/>
</dbReference>
<dbReference type="PROSITE" id="PS51722">
    <property type="entry name" value="G_TR_2"/>
    <property type="match status" value="1"/>
</dbReference>
<dbReference type="SMART" id="SM00889">
    <property type="entry name" value="EFG_IV"/>
    <property type="match status" value="1"/>
</dbReference>
<keyword evidence="1" id="KW-0547">Nucleotide-binding</keyword>
<evidence type="ECO:0000256" key="2">
    <source>
        <dbReference type="ARBA" id="ARBA00022917"/>
    </source>
</evidence>
<evidence type="ECO:0000256" key="4">
    <source>
        <dbReference type="SAM" id="MobiDB-lite"/>
    </source>
</evidence>
<dbReference type="InterPro" id="IPR035647">
    <property type="entry name" value="EFG_III/V"/>
</dbReference>
<dbReference type="RefSeq" id="WP_214155799.1">
    <property type="nucleotide sequence ID" value="NZ_JAHBAY010000004.1"/>
</dbReference>
<dbReference type="Pfam" id="PF00679">
    <property type="entry name" value="EFG_C"/>
    <property type="match status" value="1"/>
</dbReference>
<dbReference type="PROSITE" id="PS00301">
    <property type="entry name" value="G_TR_1"/>
    <property type="match status" value="1"/>
</dbReference>
<dbReference type="PRINTS" id="PR01037">
    <property type="entry name" value="TCRTETOQM"/>
</dbReference>
<dbReference type="PANTHER" id="PTHR43261">
    <property type="entry name" value="TRANSLATION ELONGATION FACTOR G-RELATED"/>
    <property type="match status" value="1"/>
</dbReference>
<feature type="domain" description="Tr-type G" evidence="5">
    <location>
        <begin position="1"/>
        <end position="249"/>
    </location>
</feature>
<proteinExistence type="predicted"/>
<dbReference type="InterPro" id="IPR041095">
    <property type="entry name" value="EFG_II"/>
</dbReference>
<evidence type="ECO:0000313" key="6">
    <source>
        <dbReference type="EMBL" id="MBT0769497.1"/>
    </source>
</evidence>
<dbReference type="Pfam" id="PF00009">
    <property type="entry name" value="GTP_EFTU"/>
    <property type="match status" value="1"/>
</dbReference>
<accession>A0ABS5TEI4</accession>
<dbReference type="Gene3D" id="3.30.230.10">
    <property type="match status" value="1"/>
</dbReference>
<organism evidence="6 7">
    <name type="scientific">Kineosporia corallincola</name>
    <dbReference type="NCBI Taxonomy" id="2835133"/>
    <lineage>
        <taxon>Bacteria</taxon>
        <taxon>Bacillati</taxon>
        <taxon>Actinomycetota</taxon>
        <taxon>Actinomycetes</taxon>
        <taxon>Kineosporiales</taxon>
        <taxon>Kineosporiaceae</taxon>
        <taxon>Kineosporia</taxon>
    </lineage>
</organism>